<evidence type="ECO:0000313" key="2">
    <source>
        <dbReference type="EMBL" id="GHI58314.1"/>
    </source>
</evidence>
<gene>
    <name evidence="2" type="ORF">Srubr_81600</name>
</gene>
<evidence type="ECO:0000256" key="1">
    <source>
        <dbReference type="SAM" id="MobiDB-lite"/>
    </source>
</evidence>
<accession>A0ABQ3RR42</accession>
<comment type="caution">
    <text evidence="2">The sequence shown here is derived from an EMBL/GenBank/DDBJ whole genome shotgun (WGS) entry which is preliminary data.</text>
</comment>
<keyword evidence="3" id="KW-1185">Reference proteome</keyword>
<organism evidence="2 3">
    <name type="scientific">Streptomyces rubradiris</name>
    <name type="common">Streptomyces achromogenes subsp. rubradiris</name>
    <dbReference type="NCBI Taxonomy" id="285531"/>
    <lineage>
        <taxon>Bacteria</taxon>
        <taxon>Bacillati</taxon>
        <taxon>Actinomycetota</taxon>
        <taxon>Actinomycetes</taxon>
        <taxon>Kitasatosporales</taxon>
        <taxon>Streptomycetaceae</taxon>
        <taxon>Streptomyces</taxon>
    </lineage>
</organism>
<proteinExistence type="predicted"/>
<sequence length="73" mass="7565">MELALWAADEADAPVVEELTIDPAVGCPATAGRDIRIVVGRPDAFSPAADHGLLGAARSGRDSGMDTPRHRTA</sequence>
<name>A0ABQ3RR42_STRRR</name>
<protein>
    <submittedName>
        <fullName evidence="2">Uncharacterized protein</fullName>
    </submittedName>
</protein>
<reference evidence="3" key="1">
    <citation type="submission" date="2023-07" db="EMBL/GenBank/DDBJ databases">
        <title>Whole genome shotgun sequence of Streptomyces achromogenes subsp. rubradiris NBRC 14000.</title>
        <authorList>
            <person name="Komaki H."/>
            <person name="Tamura T."/>
        </authorList>
    </citation>
    <scope>NUCLEOTIDE SEQUENCE [LARGE SCALE GENOMIC DNA]</scope>
    <source>
        <strain evidence="3">NBRC 14000</strain>
    </source>
</reference>
<feature type="compositionally biased region" description="Basic and acidic residues" evidence="1">
    <location>
        <begin position="59"/>
        <end position="73"/>
    </location>
</feature>
<dbReference type="Proteomes" id="UP000646738">
    <property type="component" value="Unassembled WGS sequence"/>
</dbReference>
<feature type="region of interest" description="Disordered" evidence="1">
    <location>
        <begin position="50"/>
        <end position="73"/>
    </location>
</feature>
<dbReference type="EMBL" id="BNEA01000019">
    <property type="protein sequence ID" value="GHI58314.1"/>
    <property type="molecule type" value="Genomic_DNA"/>
</dbReference>
<evidence type="ECO:0000313" key="3">
    <source>
        <dbReference type="Proteomes" id="UP000646738"/>
    </source>
</evidence>